<name>A0ABV6V0W9_9ACTN</name>
<evidence type="ECO:0000256" key="1">
    <source>
        <dbReference type="ARBA" id="ARBA00022630"/>
    </source>
</evidence>
<dbReference type="PANTHER" id="PTHR43408:SF2">
    <property type="entry name" value="FMN REDUCTASE (NADPH)"/>
    <property type="match status" value="1"/>
</dbReference>
<dbReference type="NCBIfam" id="TIGR04037">
    <property type="entry name" value="LLM_duo_CE1759"/>
    <property type="match status" value="1"/>
</dbReference>
<dbReference type="PANTHER" id="PTHR43408">
    <property type="entry name" value="FMN REDUCTASE (NADPH)"/>
    <property type="match status" value="1"/>
</dbReference>
<evidence type="ECO:0000256" key="2">
    <source>
        <dbReference type="ARBA" id="ARBA00022643"/>
    </source>
</evidence>
<comment type="caution">
    <text evidence="5">The sequence shown here is derived from an EMBL/GenBank/DDBJ whole genome shotgun (WGS) entry which is preliminary data.</text>
</comment>
<dbReference type="InterPro" id="IPR051814">
    <property type="entry name" value="NAD(P)H-dep_FMN_reductase"/>
</dbReference>
<proteinExistence type="predicted"/>
<accession>A0ABV6V0W9</accession>
<dbReference type="GO" id="GO:0016491">
    <property type="term" value="F:oxidoreductase activity"/>
    <property type="evidence" value="ECO:0007669"/>
    <property type="project" value="UniProtKB-KW"/>
</dbReference>
<gene>
    <name evidence="5" type="ORF">ACEZDJ_39400</name>
</gene>
<dbReference type="InterPro" id="IPR029039">
    <property type="entry name" value="Flavoprotein-like_sf"/>
</dbReference>
<dbReference type="Pfam" id="PF03358">
    <property type="entry name" value="FMN_red"/>
    <property type="match status" value="1"/>
</dbReference>
<dbReference type="Proteomes" id="UP001592528">
    <property type="component" value="Unassembled WGS sequence"/>
</dbReference>
<keyword evidence="6" id="KW-1185">Reference proteome</keyword>
<evidence type="ECO:0000313" key="5">
    <source>
        <dbReference type="EMBL" id="MFC1407365.1"/>
    </source>
</evidence>
<dbReference type="InterPro" id="IPR023932">
    <property type="entry name" value="CE1759_FMN_reduct"/>
</dbReference>
<reference evidence="5 6" key="1">
    <citation type="submission" date="2024-09" db="EMBL/GenBank/DDBJ databases">
        <authorList>
            <person name="Lee S.D."/>
        </authorList>
    </citation>
    <scope>NUCLEOTIDE SEQUENCE [LARGE SCALE GENOMIC DNA]</scope>
    <source>
        <strain evidence="5 6">N1-5</strain>
    </source>
</reference>
<sequence length="252" mass="26601">MTATTVNHIVPRTSVRSIVVVSAGIGDPSSSKLLADRLAQKTLDLLRERGVEAQVATIELRDLVQEIGRATVSGFIGQDLRPAVERLATADAVIAATPVYKAGVSGLFKSFVDLLDNDLLIAKPVAVTATAGSARHALVPDEQMRPLFAFLRALVIPTALFAAPEDWADRALGTRIERAATELAALIHSGVATTIADGSWTRYQHEFDSIAQPTGAEAQVASPADTEFTGIDFDSDLMRLATGGTPAAADRS</sequence>
<evidence type="ECO:0000256" key="3">
    <source>
        <dbReference type="ARBA" id="ARBA00023002"/>
    </source>
</evidence>
<dbReference type="SUPFAM" id="SSF52218">
    <property type="entry name" value="Flavoproteins"/>
    <property type="match status" value="1"/>
</dbReference>
<evidence type="ECO:0000313" key="6">
    <source>
        <dbReference type="Proteomes" id="UP001592528"/>
    </source>
</evidence>
<protein>
    <submittedName>
        <fullName evidence="5">CE1759 family FMN reductase</fullName>
        <ecNumber evidence="5">1.-.-.-</ecNumber>
    </submittedName>
</protein>
<dbReference type="EC" id="1.-.-.-" evidence="5"/>
<keyword evidence="3 5" id="KW-0560">Oxidoreductase</keyword>
<feature type="domain" description="NADPH-dependent FMN reductase-like" evidence="4">
    <location>
        <begin position="18"/>
        <end position="167"/>
    </location>
</feature>
<dbReference type="RefSeq" id="WP_051726648.1">
    <property type="nucleotide sequence ID" value="NZ_JBHEZZ010000044.1"/>
</dbReference>
<keyword evidence="1" id="KW-0285">Flavoprotein</keyword>
<organism evidence="5 6">
    <name type="scientific">Streptacidiphilus cavernicola</name>
    <dbReference type="NCBI Taxonomy" id="3342716"/>
    <lineage>
        <taxon>Bacteria</taxon>
        <taxon>Bacillati</taxon>
        <taxon>Actinomycetota</taxon>
        <taxon>Actinomycetes</taxon>
        <taxon>Kitasatosporales</taxon>
        <taxon>Streptomycetaceae</taxon>
        <taxon>Streptacidiphilus</taxon>
    </lineage>
</organism>
<keyword evidence="2" id="KW-0288">FMN</keyword>
<dbReference type="InterPro" id="IPR005025">
    <property type="entry name" value="FMN_Rdtase-like_dom"/>
</dbReference>
<dbReference type="Gene3D" id="3.40.50.360">
    <property type="match status" value="1"/>
</dbReference>
<evidence type="ECO:0000259" key="4">
    <source>
        <dbReference type="Pfam" id="PF03358"/>
    </source>
</evidence>
<dbReference type="EMBL" id="JBHEZZ010000044">
    <property type="protein sequence ID" value="MFC1407365.1"/>
    <property type="molecule type" value="Genomic_DNA"/>
</dbReference>